<protein>
    <submittedName>
        <fullName evidence="1">Uncharacterized protein</fullName>
    </submittedName>
</protein>
<dbReference type="Proteomes" id="UP001165960">
    <property type="component" value="Unassembled WGS sequence"/>
</dbReference>
<proteinExistence type="predicted"/>
<comment type="caution">
    <text evidence="1">The sequence shown here is derived from an EMBL/GenBank/DDBJ whole genome shotgun (WGS) entry which is preliminary data.</text>
</comment>
<gene>
    <name evidence="1" type="ORF">DSO57_1036173</name>
</gene>
<reference evidence="1" key="1">
    <citation type="submission" date="2022-04" db="EMBL/GenBank/DDBJ databases">
        <title>Genome of the entomopathogenic fungus Entomophthora muscae.</title>
        <authorList>
            <person name="Elya C."/>
            <person name="Lovett B.R."/>
            <person name="Lee E."/>
            <person name="Macias A.M."/>
            <person name="Hajek A.E."/>
            <person name="De Bivort B.L."/>
            <person name="Kasson M.T."/>
            <person name="De Fine Licht H.H."/>
            <person name="Stajich J.E."/>
        </authorList>
    </citation>
    <scope>NUCLEOTIDE SEQUENCE</scope>
    <source>
        <strain evidence="1">Berkeley</strain>
    </source>
</reference>
<accession>A0ACC2RQC5</accession>
<organism evidence="1 2">
    <name type="scientific">Entomophthora muscae</name>
    <dbReference type="NCBI Taxonomy" id="34485"/>
    <lineage>
        <taxon>Eukaryota</taxon>
        <taxon>Fungi</taxon>
        <taxon>Fungi incertae sedis</taxon>
        <taxon>Zoopagomycota</taxon>
        <taxon>Entomophthoromycotina</taxon>
        <taxon>Entomophthoromycetes</taxon>
        <taxon>Entomophthorales</taxon>
        <taxon>Entomophthoraceae</taxon>
        <taxon>Entomophthora</taxon>
    </lineage>
</organism>
<evidence type="ECO:0000313" key="1">
    <source>
        <dbReference type="EMBL" id="KAJ9052241.1"/>
    </source>
</evidence>
<dbReference type="EMBL" id="QTSX02006729">
    <property type="protein sequence ID" value="KAJ9052241.1"/>
    <property type="molecule type" value="Genomic_DNA"/>
</dbReference>
<name>A0ACC2RQC5_9FUNG</name>
<keyword evidence="2" id="KW-1185">Reference proteome</keyword>
<sequence length="334" mass="38170">MKLVQVVISWLDVFSLIGALAVIVLFFLIRTRDRDAVDRVSIRLQLGIAFLDFIKHSMGLVSIHWEDSACTAVGFLFTLMYHMYMCLNIFIALNLFLVILCNKRPKRRWELYYWAVSFILPLLLDVPLLAAGVFGKSGKGRCGIVQGTAVNDIIHLIYNVVSCSITIVYCLLISVWVVYKVKSEKFDQSMESLTNPTDLFHKENSLLSFRSLICRTCLYPISCFLAYVGSNFSGTYYFIVKQVPDPISAWGRFGFCSRGILHFFSFIADPLVFKAVSNFFRNRRGADGSDSQLKFYQFEVTPDCEYSYEHLVGPSADTLSPSLKKMIHNFRKYI</sequence>
<evidence type="ECO:0000313" key="2">
    <source>
        <dbReference type="Proteomes" id="UP001165960"/>
    </source>
</evidence>